<evidence type="ECO:0000313" key="2">
    <source>
        <dbReference type="Proteomes" id="UP000005018"/>
    </source>
</evidence>
<dbReference type="AlphaFoldDB" id="H8X4W7"/>
<dbReference type="EMBL" id="HE681722">
    <property type="protein sequence ID" value="CCG23060.1"/>
    <property type="molecule type" value="Genomic_DNA"/>
</dbReference>
<gene>
    <name evidence="1" type="ORF">CORT_0D02120</name>
</gene>
<reference evidence="1 2" key="1">
    <citation type="journal article" date="2012" name="PLoS ONE">
        <title>Sequence and analysis of the genome of the pathogenic yeast Candida orthopsilosis.</title>
        <authorList>
            <person name="Riccombeni A."/>
            <person name="Vidanes G."/>
            <person name="Proux-Wera E."/>
            <person name="Wolfe K.H."/>
            <person name="Butler G."/>
        </authorList>
    </citation>
    <scope>NUCLEOTIDE SEQUENCE [LARGE SCALE GENOMIC DNA]</scope>
    <source>
        <strain evidence="1 2">Co 90-125</strain>
    </source>
</reference>
<evidence type="ECO:0000313" key="1">
    <source>
        <dbReference type="EMBL" id="CCG23060.1"/>
    </source>
</evidence>
<organism evidence="1 2">
    <name type="scientific">Candida orthopsilosis (strain 90-125)</name>
    <name type="common">Yeast</name>
    <dbReference type="NCBI Taxonomy" id="1136231"/>
    <lineage>
        <taxon>Eukaryota</taxon>
        <taxon>Fungi</taxon>
        <taxon>Dikarya</taxon>
        <taxon>Ascomycota</taxon>
        <taxon>Saccharomycotina</taxon>
        <taxon>Pichiomycetes</taxon>
        <taxon>Debaryomycetaceae</taxon>
        <taxon>Candida/Lodderomyces clade</taxon>
        <taxon>Candida</taxon>
    </lineage>
</organism>
<dbReference type="RefSeq" id="XP_003869196.1">
    <property type="nucleotide sequence ID" value="XM_003869147.1"/>
</dbReference>
<dbReference type="SUPFAM" id="SSF57756">
    <property type="entry name" value="Retrovirus zinc finger-like domains"/>
    <property type="match status" value="1"/>
</dbReference>
<name>H8X4W7_CANO9</name>
<dbReference type="Pfam" id="PF16588">
    <property type="entry name" value="zf-C2H2_10"/>
    <property type="match status" value="1"/>
</dbReference>
<protein>
    <recommendedName>
        <fullName evidence="3">CCHC-type domain-containing protein</fullName>
    </recommendedName>
</protein>
<sequence length="148" mass="16918">MSIVELSQEIDKLAKVIIQKNLELENLKKGYDERLRVINDFIAKVHPGQVNERISSETFTQQISKSITCPNCNHVVYNNSQEEFVLLPNKQIEYLSSEGGVVKPQVTTPQPMKLSTQNSKRKSHITCSYCKKQGHTRANCKKRLGWTD</sequence>
<proteinExistence type="predicted"/>
<dbReference type="GO" id="GO:0008270">
    <property type="term" value="F:zinc ion binding"/>
    <property type="evidence" value="ECO:0007669"/>
    <property type="project" value="InterPro"/>
</dbReference>
<dbReference type="GeneID" id="14540528"/>
<dbReference type="KEGG" id="cot:CORT_0D02120"/>
<keyword evidence="2" id="KW-1185">Reference proteome</keyword>
<dbReference type="Proteomes" id="UP000005018">
    <property type="component" value="Chromosome 4"/>
</dbReference>
<dbReference type="GO" id="GO:0003676">
    <property type="term" value="F:nucleic acid binding"/>
    <property type="evidence" value="ECO:0007669"/>
    <property type="project" value="InterPro"/>
</dbReference>
<dbReference type="HOGENOM" id="CLU_125085_1_0_1"/>
<dbReference type="OrthoDB" id="4069967at2759"/>
<dbReference type="InterPro" id="IPR036875">
    <property type="entry name" value="Znf_CCHC_sf"/>
</dbReference>
<evidence type="ECO:0008006" key="3">
    <source>
        <dbReference type="Google" id="ProtNLM"/>
    </source>
</evidence>
<accession>H8X4W7</accession>
<dbReference type="eggNOG" id="ENOG502S6BB">
    <property type="taxonomic scope" value="Eukaryota"/>
</dbReference>